<dbReference type="AlphaFoldDB" id="A0A6J4MSY2"/>
<gene>
    <name evidence="2" type="ORF">AVDCRST_MAG47-626</name>
</gene>
<reference evidence="2" key="1">
    <citation type="submission" date="2020-02" db="EMBL/GenBank/DDBJ databases">
        <authorList>
            <person name="Meier V. D."/>
        </authorList>
    </citation>
    <scope>NUCLEOTIDE SEQUENCE</scope>
    <source>
        <strain evidence="2">AVDCRST_MAG47</strain>
    </source>
</reference>
<evidence type="ECO:0000313" key="2">
    <source>
        <dbReference type="EMBL" id="CAA9366330.1"/>
    </source>
</evidence>
<feature type="compositionally biased region" description="Basic and acidic residues" evidence="1">
    <location>
        <begin position="10"/>
        <end position="37"/>
    </location>
</feature>
<proteinExistence type="predicted"/>
<feature type="region of interest" description="Disordered" evidence="1">
    <location>
        <begin position="1"/>
        <end position="37"/>
    </location>
</feature>
<accession>A0A6J4MSY2</accession>
<dbReference type="Pfam" id="PF12277">
    <property type="entry name" value="DUF3618"/>
    <property type="match status" value="1"/>
</dbReference>
<dbReference type="InterPro" id="IPR022062">
    <property type="entry name" value="DUF3618"/>
</dbReference>
<name>A0A6J4MSY2_9ACTN</name>
<protein>
    <recommendedName>
        <fullName evidence="3">DUF3618 domain-containing protein</fullName>
    </recommendedName>
</protein>
<sequence>MAPRGVGRRPHVDEEQTVADSKDVDSTDSIEREMEQTRDRLASTIDDLIYRTSPKTIVRREVATVKGFFVDPAGNPRTENILKVAGGFAGFVAVIVVIRRVTS</sequence>
<organism evidence="2">
    <name type="scientific">uncultured Nocardioidaceae bacterium</name>
    <dbReference type="NCBI Taxonomy" id="253824"/>
    <lineage>
        <taxon>Bacteria</taxon>
        <taxon>Bacillati</taxon>
        <taxon>Actinomycetota</taxon>
        <taxon>Actinomycetes</taxon>
        <taxon>Propionibacteriales</taxon>
        <taxon>Nocardioidaceae</taxon>
        <taxon>environmental samples</taxon>
    </lineage>
</organism>
<dbReference type="EMBL" id="CADCUK010000043">
    <property type="protein sequence ID" value="CAA9366330.1"/>
    <property type="molecule type" value="Genomic_DNA"/>
</dbReference>
<evidence type="ECO:0008006" key="3">
    <source>
        <dbReference type="Google" id="ProtNLM"/>
    </source>
</evidence>
<evidence type="ECO:0000256" key="1">
    <source>
        <dbReference type="SAM" id="MobiDB-lite"/>
    </source>
</evidence>